<proteinExistence type="predicted"/>
<protein>
    <submittedName>
        <fullName evidence="2">Uncharacterized protein</fullName>
    </submittedName>
</protein>
<evidence type="ECO:0000313" key="2">
    <source>
        <dbReference type="EMBL" id="SFC59928.1"/>
    </source>
</evidence>
<keyword evidence="1" id="KW-0472">Membrane</keyword>
<evidence type="ECO:0000313" key="3">
    <source>
        <dbReference type="Proteomes" id="UP000182192"/>
    </source>
</evidence>
<reference evidence="2 3" key="1">
    <citation type="submission" date="2016-10" db="EMBL/GenBank/DDBJ databases">
        <authorList>
            <person name="de Groot N.N."/>
        </authorList>
    </citation>
    <scope>NUCLEOTIDE SEQUENCE [LARGE SCALE GENOMIC DNA]</scope>
    <source>
        <strain evidence="2 3">AR67</strain>
    </source>
</reference>
<dbReference type="InterPro" id="IPR032675">
    <property type="entry name" value="LRR_dom_sf"/>
</dbReference>
<dbReference type="EMBL" id="FOKQ01000016">
    <property type="protein sequence ID" value="SFC59928.1"/>
    <property type="molecule type" value="Genomic_DNA"/>
</dbReference>
<accession>A0A1I1KMN2</accession>
<keyword evidence="1" id="KW-1133">Transmembrane helix</keyword>
<dbReference type="AlphaFoldDB" id="A0A1I1KMN2"/>
<dbReference type="Proteomes" id="UP000182192">
    <property type="component" value="Unassembled WGS sequence"/>
</dbReference>
<dbReference type="OrthoDB" id="2644439at2"/>
<gene>
    <name evidence="2" type="ORF">SAMN02910406_02007</name>
</gene>
<feature type="transmembrane region" description="Helical" evidence="1">
    <location>
        <begin position="12"/>
        <end position="31"/>
    </location>
</feature>
<organism evidence="2 3">
    <name type="scientific">Ruminococcus albus</name>
    <dbReference type="NCBI Taxonomy" id="1264"/>
    <lineage>
        <taxon>Bacteria</taxon>
        <taxon>Bacillati</taxon>
        <taxon>Bacillota</taxon>
        <taxon>Clostridia</taxon>
        <taxon>Eubacteriales</taxon>
        <taxon>Oscillospiraceae</taxon>
        <taxon>Ruminococcus</taxon>
    </lineage>
</organism>
<dbReference type="Gene3D" id="3.80.10.10">
    <property type="entry name" value="Ribonuclease Inhibitor"/>
    <property type="match status" value="1"/>
</dbReference>
<name>A0A1I1KMN2_RUMAL</name>
<keyword evidence="1" id="KW-0812">Transmembrane</keyword>
<dbReference type="SUPFAM" id="SSF52058">
    <property type="entry name" value="L domain-like"/>
    <property type="match status" value="1"/>
</dbReference>
<sequence length="256" mass="29088">MMNLNGTKKRNAVVSIVIVLLCIKILTPFLGRPIFIYNKDSLDGKLKKHFLTCSNVKETLIFNPNIYNLSCIKYCSNLEVLCVSVFPFTKNVDTKYLVNDNVKAVSFAFHSNDWSHLNECTNLEKISIINSDFSDTNDISDLSKLEELYIDTDNDLNIRNIEKNDNLKRISLISDKTIDVSGLSKLTNIEYLHIGGEIKNFDMIQSVSILQLFGCNDIDYEHLLNINNLEKLVTDCDIPDEIIEALKVKGVETVIE</sequence>
<evidence type="ECO:0000256" key="1">
    <source>
        <dbReference type="SAM" id="Phobius"/>
    </source>
</evidence>